<gene>
    <name evidence="4" type="ORF">H9980_04120</name>
</gene>
<dbReference type="PANTHER" id="PTHR43333:SF1">
    <property type="entry name" value="D-ISOMER SPECIFIC 2-HYDROXYACID DEHYDROGENASE NAD-BINDING DOMAIN-CONTAINING PROTEIN"/>
    <property type="match status" value="1"/>
</dbReference>
<reference evidence="4" key="1">
    <citation type="journal article" date="2021" name="PeerJ">
        <title>Extensive microbial diversity within the chicken gut microbiome revealed by metagenomics and culture.</title>
        <authorList>
            <person name="Gilroy R."/>
            <person name="Ravi A."/>
            <person name="Getino M."/>
            <person name="Pursley I."/>
            <person name="Horton D.L."/>
            <person name="Alikhan N.F."/>
            <person name="Baker D."/>
            <person name="Gharbi K."/>
            <person name="Hall N."/>
            <person name="Watson M."/>
            <person name="Adriaenssens E.M."/>
            <person name="Foster-Nyarko E."/>
            <person name="Jarju S."/>
            <person name="Secka A."/>
            <person name="Antonio M."/>
            <person name="Oren A."/>
            <person name="Chaudhuri R.R."/>
            <person name="La Ragione R."/>
            <person name="Hildebrand F."/>
            <person name="Pallen M.J."/>
        </authorList>
    </citation>
    <scope>NUCLEOTIDE SEQUENCE</scope>
    <source>
        <strain evidence="4">ChiGjej1B1-14440</strain>
    </source>
</reference>
<evidence type="ECO:0000259" key="3">
    <source>
        <dbReference type="Pfam" id="PF02826"/>
    </source>
</evidence>
<dbReference type="GO" id="GO:0051287">
    <property type="term" value="F:NAD binding"/>
    <property type="evidence" value="ECO:0007669"/>
    <property type="project" value="InterPro"/>
</dbReference>
<dbReference type="GO" id="GO:0016491">
    <property type="term" value="F:oxidoreductase activity"/>
    <property type="evidence" value="ECO:0007669"/>
    <property type="project" value="UniProtKB-KW"/>
</dbReference>
<name>A0A9D1XKP6_9FIRM</name>
<comment type="caution">
    <text evidence="4">The sequence shown here is derived from an EMBL/GenBank/DDBJ whole genome shotgun (WGS) entry which is preliminary data.</text>
</comment>
<proteinExistence type="predicted"/>
<evidence type="ECO:0000256" key="2">
    <source>
        <dbReference type="ARBA" id="ARBA00023027"/>
    </source>
</evidence>
<dbReference type="Gene3D" id="3.40.50.720">
    <property type="entry name" value="NAD(P)-binding Rossmann-like Domain"/>
    <property type="match status" value="2"/>
</dbReference>
<dbReference type="Pfam" id="PF02826">
    <property type="entry name" value="2-Hacid_dh_C"/>
    <property type="match status" value="1"/>
</dbReference>
<dbReference type="SUPFAM" id="SSF52283">
    <property type="entry name" value="Formate/glycerate dehydrogenase catalytic domain-like"/>
    <property type="match status" value="1"/>
</dbReference>
<evidence type="ECO:0000256" key="1">
    <source>
        <dbReference type="ARBA" id="ARBA00023002"/>
    </source>
</evidence>
<keyword evidence="1" id="KW-0560">Oxidoreductase</keyword>
<dbReference type="InterPro" id="IPR006140">
    <property type="entry name" value="D-isomer_DH_NAD-bd"/>
</dbReference>
<dbReference type="InterPro" id="IPR036291">
    <property type="entry name" value="NAD(P)-bd_dom_sf"/>
</dbReference>
<feature type="domain" description="D-isomer specific 2-hydroxyacid dehydrogenase NAD-binding" evidence="3">
    <location>
        <begin position="101"/>
        <end position="276"/>
    </location>
</feature>
<evidence type="ECO:0000313" key="5">
    <source>
        <dbReference type="Proteomes" id="UP000886724"/>
    </source>
</evidence>
<keyword evidence="2" id="KW-0520">NAD</keyword>
<dbReference type="Proteomes" id="UP000886724">
    <property type="component" value="Unassembled WGS sequence"/>
</dbReference>
<evidence type="ECO:0000313" key="4">
    <source>
        <dbReference type="EMBL" id="HIX81144.1"/>
    </source>
</evidence>
<sequence length="322" mass="36534">MKILSLAPFTNQEKDILTKTFPNHQFTFVKGAKLTQDMIDNCNMLIGNAPERIDLNRDNLKAIQLASAGSDTYVKKGVLNHNTILANASGSYGKAISEHTIGMILALNKNFKTYFNNMNNHLWQEVKNGKELYHSTVIIVGLGDLGYEIAKRLKAFDCKVIGLKRTLIDIPEYVDELHTMDKLDEILPQGDFVILCLPQSQETINLFNKKRLLLLKKDAVLVNVGRGSAINTNDLKEVLDLNHLYGVALDVIDPEPYPENSDLWNYDNVFITPHVSGGFVWKSVHDYFLNLVIRNIKHLDNNEPLENEVDFTTGYRKIVKYN</sequence>
<accession>A0A9D1XKP6</accession>
<reference evidence="4" key="2">
    <citation type="submission" date="2021-04" db="EMBL/GenBank/DDBJ databases">
        <authorList>
            <person name="Gilroy R."/>
        </authorList>
    </citation>
    <scope>NUCLEOTIDE SEQUENCE</scope>
    <source>
        <strain evidence="4">ChiGjej1B1-14440</strain>
    </source>
</reference>
<dbReference type="EMBL" id="DXET01000092">
    <property type="protein sequence ID" value="HIX81144.1"/>
    <property type="molecule type" value="Genomic_DNA"/>
</dbReference>
<dbReference type="AlphaFoldDB" id="A0A9D1XKP6"/>
<dbReference type="PANTHER" id="PTHR43333">
    <property type="entry name" value="2-HACID_DH_C DOMAIN-CONTAINING PROTEIN"/>
    <property type="match status" value="1"/>
</dbReference>
<organism evidence="4 5">
    <name type="scientific">Candidatus Erysipelatoclostridium merdavium</name>
    <dbReference type="NCBI Taxonomy" id="2838566"/>
    <lineage>
        <taxon>Bacteria</taxon>
        <taxon>Bacillati</taxon>
        <taxon>Bacillota</taxon>
        <taxon>Erysipelotrichia</taxon>
        <taxon>Erysipelotrichales</taxon>
        <taxon>Erysipelotrichales incertae sedis</taxon>
    </lineage>
</organism>
<dbReference type="CDD" id="cd05300">
    <property type="entry name" value="2-Hacid_dh_1"/>
    <property type="match status" value="1"/>
</dbReference>
<dbReference type="SUPFAM" id="SSF51735">
    <property type="entry name" value="NAD(P)-binding Rossmann-fold domains"/>
    <property type="match status" value="1"/>
</dbReference>
<protein>
    <submittedName>
        <fullName evidence="4">D-2-hydroxyacid dehydrogenase</fullName>
    </submittedName>
</protein>